<dbReference type="InterPro" id="IPR058625">
    <property type="entry name" value="MdtA-like_BSH"/>
</dbReference>
<keyword evidence="8" id="KW-1185">Reference proteome</keyword>
<dbReference type="EMBL" id="JAUSVX010000026">
    <property type="protein sequence ID" value="MDQ0474832.1"/>
    <property type="molecule type" value="Genomic_DNA"/>
</dbReference>
<keyword evidence="3" id="KW-0813">Transport</keyword>
<evidence type="ECO:0000256" key="2">
    <source>
        <dbReference type="ARBA" id="ARBA00009477"/>
    </source>
</evidence>
<dbReference type="RefSeq" id="WP_307285103.1">
    <property type="nucleotide sequence ID" value="NZ_JAUSVX010000026.1"/>
</dbReference>
<comment type="caution">
    <text evidence="7">The sequence shown here is derived from an EMBL/GenBank/DDBJ whole genome shotgun (WGS) entry which is preliminary data.</text>
</comment>
<evidence type="ECO:0000313" key="7">
    <source>
        <dbReference type="EMBL" id="MDQ0474832.1"/>
    </source>
</evidence>
<sequence>MAASRSPFPAASALRGAVLVLPLLLGGCLPSGEEASAQAPQPRAVRVQIVAFEARPETRSFAGTVRARVEADLAFRVAGKVVTRLVSVGDRVRAGEAVAALDDTDLRLQAEAAGAELAAARSSLAQAQADLARIAALEKHGWATNAASDRQKAAADEAIGRVTRAERSLDLARNQLSYVTLRADADGVVTATSVEPGQVVAAGQAAIRLAHLGETEAVVDLPETYVGTVREAEARIELWSAPGRSYRAHLRELSPAADPGTRTFAARFTIEDADAAVALGMTATVTLSRPAGPPLARLPLSAVYDDGRGPMVWVVGVDGSLTAQPVAVAAYGAEDVAIRSGIAAGDRVVVLGVHKLDAGQRVRIAANG</sequence>
<dbReference type="InterPro" id="IPR006143">
    <property type="entry name" value="RND_pump_MFP"/>
</dbReference>
<evidence type="ECO:0000256" key="3">
    <source>
        <dbReference type="ARBA" id="ARBA00022448"/>
    </source>
</evidence>
<dbReference type="Gene3D" id="2.40.30.170">
    <property type="match status" value="1"/>
</dbReference>
<protein>
    <submittedName>
        <fullName evidence="7">RND family efflux transporter MFP subunit</fullName>
    </submittedName>
</protein>
<reference evidence="7 8" key="1">
    <citation type="submission" date="2023-07" db="EMBL/GenBank/DDBJ databases">
        <title>Genomic Encyclopedia of Type Strains, Phase IV (KMG-IV): sequencing the most valuable type-strain genomes for metagenomic binning, comparative biology and taxonomic classification.</title>
        <authorList>
            <person name="Goeker M."/>
        </authorList>
    </citation>
    <scope>NUCLEOTIDE SEQUENCE [LARGE SCALE GENOMIC DNA]</scope>
    <source>
        <strain evidence="7 8">DSM 19619</strain>
    </source>
</reference>
<dbReference type="Proteomes" id="UP001242480">
    <property type="component" value="Unassembled WGS sequence"/>
</dbReference>
<accession>A0ABU0JKL8</accession>
<organism evidence="7 8">
    <name type="scientific">Labrys wisconsinensis</name>
    <dbReference type="NCBI Taxonomy" id="425677"/>
    <lineage>
        <taxon>Bacteria</taxon>
        <taxon>Pseudomonadati</taxon>
        <taxon>Pseudomonadota</taxon>
        <taxon>Alphaproteobacteria</taxon>
        <taxon>Hyphomicrobiales</taxon>
        <taxon>Xanthobacteraceae</taxon>
        <taxon>Labrys</taxon>
    </lineage>
</organism>
<dbReference type="PANTHER" id="PTHR30469">
    <property type="entry name" value="MULTIDRUG RESISTANCE PROTEIN MDTA"/>
    <property type="match status" value="1"/>
</dbReference>
<dbReference type="Gene3D" id="1.10.287.470">
    <property type="entry name" value="Helix hairpin bin"/>
    <property type="match status" value="1"/>
</dbReference>
<evidence type="ECO:0000259" key="6">
    <source>
        <dbReference type="Pfam" id="PF25967"/>
    </source>
</evidence>
<proteinExistence type="inferred from homology"/>
<name>A0ABU0JKL8_9HYPH</name>
<dbReference type="SUPFAM" id="SSF111369">
    <property type="entry name" value="HlyD-like secretion proteins"/>
    <property type="match status" value="1"/>
</dbReference>
<dbReference type="InterPro" id="IPR058627">
    <property type="entry name" value="MdtA-like_C"/>
</dbReference>
<evidence type="ECO:0000256" key="1">
    <source>
        <dbReference type="ARBA" id="ARBA00004196"/>
    </source>
</evidence>
<comment type="subcellular location">
    <subcellularLocation>
        <location evidence="1">Cell envelope</location>
    </subcellularLocation>
</comment>
<dbReference type="Gene3D" id="2.40.420.20">
    <property type="match status" value="1"/>
</dbReference>
<dbReference type="NCBIfam" id="TIGR01730">
    <property type="entry name" value="RND_mfp"/>
    <property type="match status" value="1"/>
</dbReference>
<comment type="similarity">
    <text evidence="2">Belongs to the membrane fusion protein (MFP) (TC 8.A.1) family.</text>
</comment>
<dbReference type="Gene3D" id="2.40.50.100">
    <property type="match status" value="1"/>
</dbReference>
<gene>
    <name evidence="7" type="ORF">QO011_007874</name>
</gene>
<dbReference type="Pfam" id="PF25967">
    <property type="entry name" value="RND-MFP_C"/>
    <property type="match status" value="1"/>
</dbReference>
<dbReference type="InterPro" id="IPR058792">
    <property type="entry name" value="Beta-barrel_RND_2"/>
</dbReference>
<dbReference type="Pfam" id="PF25954">
    <property type="entry name" value="Beta-barrel_RND_2"/>
    <property type="match status" value="1"/>
</dbReference>
<dbReference type="Pfam" id="PF25917">
    <property type="entry name" value="BSH_RND"/>
    <property type="match status" value="1"/>
</dbReference>
<evidence type="ECO:0000313" key="8">
    <source>
        <dbReference type="Proteomes" id="UP001242480"/>
    </source>
</evidence>
<feature type="domain" description="CusB-like beta-barrel" evidence="5">
    <location>
        <begin position="218"/>
        <end position="289"/>
    </location>
</feature>
<evidence type="ECO:0000259" key="5">
    <source>
        <dbReference type="Pfam" id="PF25954"/>
    </source>
</evidence>
<dbReference type="PROSITE" id="PS51257">
    <property type="entry name" value="PROKAR_LIPOPROTEIN"/>
    <property type="match status" value="1"/>
</dbReference>
<evidence type="ECO:0000259" key="4">
    <source>
        <dbReference type="Pfam" id="PF25917"/>
    </source>
</evidence>
<dbReference type="PANTHER" id="PTHR30469:SF18">
    <property type="entry name" value="RESISTANCE-NODULATION-CELL DIVISION (RND) EFFLUX MEMBRANE FUSION PROTEIN-RELATED"/>
    <property type="match status" value="1"/>
</dbReference>
<feature type="domain" description="Multidrug resistance protein MdtA-like barrel-sandwich hybrid" evidence="4">
    <location>
        <begin position="71"/>
        <end position="206"/>
    </location>
</feature>
<feature type="domain" description="Multidrug resistance protein MdtA-like C-terminal permuted SH3" evidence="6">
    <location>
        <begin position="299"/>
        <end position="353"/>
    </location>
</feature>